<sequence>MEASEEIEECEGVKGVALELREREISADHYHADMDVNARERVHLRIRFQMFMDLDFAPKGIPKYTDDKFPTISPKIRER</sequence>
<reference evidence="1 2" key="1">
    <citation type="journal article" date="2017" name="Genome Biol.">
        <title>New reference genome sequences of hot pepper reveal the massive evolution of plant disease-resistance genes by retroduplication.</title>
        <authorList>
            <person name="Kim S."/>
            <person name="Park J."/>
            <person name="Yeom S.I."/>
            <person name="Kim Y.M."/>
            <person name="Seo E."/>
            <person name="Kim K.T."/>
            <person name="Kim M.S."/>
            <person name="Lee J.M."/>
            <person name="Cheong K."/>
            <person name="Shin H.S."/>
            <person name="Kim S.B."/>
            <person name="Han K."/>
            <person name="Lee J."/>
            <person name="Park M."/>
            <person name="Lee H.A."/>
            <person name="Lee H.Y."/>
            <person name="Lee Y."/>
            <person name="Oh S."/>
            <person name="Lee J.H."/>
            <person name="Choi E."/>
            <person name="Choi E."/>
            <person name="Lee S.E."/>
            <person name="Jeon J."/>
            <person name="Kim H."/>
            <person name="Choi G."/>
            <person name="Song H."/>
            <person name="Lee J."/>
            <person name="Lee S.C."/>
            <person name="Kwon J.K."/>
            <person name="Lee H.Y."/>
            <person name="Koo N."/>
            <person name="Hong Y."/>
            <person name="Kim R.W."/>
            <person name="Kang W.H."/>
            <person name="Huh J.H."/>
            <person name="Kang B.C."/>
            <person name="Yang T.J."/>
            <person name="Lee Y.H."/>
            <person name="Bennetzen J.L."/>
            <person name="Choi D."/>
        </authorList>
    </citation>
    <scope>NUCLEOTIDE SEQUENCE [LARGE SCALE GENOMIC DNA]</scope>
    <source>
        <strain evidence="2">cv. PBC81</strain>
    </source>
</reference>
<dbReference type="OrthoDB" id="10261556at2759"/>
<organism evidence="1 2">
    <name type="scientific">Capsicum baccatum</name>
    <name type="common">Peruvian pepper</name>
    <dbReference type="NCBI Taxonomy" id="33114"/>
    <lineage>
        <taxon>Eukaryota</taxon>
        <taxon>Viridiplantae</taxon>
        <taxon>Streptophyta</taxon>
        <taxon>Embryophyta</taxon>
        <taxon>Tracheophyta</taxon>
        <taxon>Spermatophyta</taxon>
        <taxon>Magnoliopsida</taxon>
        <taxon>eudicotyledons</taxon>
        <taxon>Gunneridae</taxon>
        <taxon>Pentapetalae</taxon>
        <taxon>asterids</taxon>
        <taxon>lamiids</taxon>
        <taxon>Solanales</taxon>
        <taxon>Solanaceae</taxon>
        <taxon>Solanoideae</taxon>
        <taxon>Capsiceae</taxon>
        <taxon>Capsicum</taxon>
    </lineage>
</organism>
<protein>
    <submittedName>
        <fullName evidence="1">Uncharacterized protein</fullName>
    </submittedName>
</protein>
<dbReference type="STRING" id="33114.A0A2G2XMM7"/>
<comment type="caution">
    <text evidence="1">The sequence shown here is derived from an EMBL/GenBank/DDBJ whole genome shotgun (WGS) entry which is preliminary data.</text>
</comment>
<accession>A0A2G2XMM7</accession>
<dbReference type="EMBL" id="MLFT02000001">
    <property type="protein sequence ID" value="PHT58748.1"/>
    <property type="molecule type" value="Genomic_DNA"/>
</dbReference>
<name>A0A2G2XMM7_CAPBA</name>
<gene>
    <name evidence="1" type="ORF">CQW23_01111</name>
</gene>
<evidence type="ECO:0000313" key="2">
    <source>
        <dbReference type="Proteomes" id="UP000224567"/>
    </source>
</evidence>
<keyword evidence="2" id="KW-1185">Reference proteome</keyword>
<dbReference type="AlphaFoldDB" id="A0A2G2XMM7"/>
<dbReference type="Proteomes" id="UP000224567">
    <property type="component" value="Unassembled WGS sequence"/>
</dbReference>
<reference evidence="2" key="2">
    <citation type="journal article" date="2017" name="J. Anim. Genet.">
        <title>Multiple reference genome sequences of hot pepper reveal the massive evolution of plant disease resistance genes by retroduplication.</title>
        <authorList>
            <person name="Kim S."/>
            <person name="Park J."/>
            <person name="Yeom S.-I."/>
            <person name="Kim Y.-M."/>
            <person name="Seo E."/>
            <person name="Kim K.-T."/>
            <person name="Kim M.-S."/>
            <person name="Lee J.M."/>
            <person name="Cheong K."/>
            <person name="Shin H.-S."/>
            <person name="Kim S.-B."/>
            <person name="Han K."/>
            <person name="Lee J."/>
            <person name="Park M."/>
            <person name="Lee H.-A."/>
            <person name="Lee H.-Y."/>
            <person name="Lee Y."/>
            <person name="Oh S."/>
            <person name="Lee J.H."/>
            <person name="Choi E."/>
            <person name="Choi E."/>
            <person name="Lee S.E."/>
            <person name="Jeon J."/>
            <person name="Kim H."/>
            <person name="Choi G."/>
            <person name="Song H."/>
            <person name="Lee J."/>
            <person name="Lee S.-C."/>
            <person name="Kwon J.-K."/>
            <person name="Lee H.-Y."/>
            <person name="Koo N."/>
            <person name="Hong Y."/>
            <person name="Kim R.W."/>
            <person name="Kang W.-H."/>
            <person name="Huh J.H."/>
            <person name="Kang B.-C."/>
            <person name="Yang T.-J."/>
            <person name="Lee Y.-H."/>
            <person name="Bennetzen J.L."/>
            <person name="Choi D."/>
        </authorList>
    </citation>
    <scope>NUCLEOTIDE SEQUENCE [LARGE SCALE GENOMIC DNA]</scope>
    <source>
        <strain evidence="2">cv. PBC81</strain>
    </source>
</reference>
<proteinExistence type="predicted"/>
<evidence type="ECO:0000313" key="1">
    <source>
        <dbReference type="EMBL" id="PHT58748.1"/>
    </source>
</evidence>